<gene>
    <name evidence="4" type="ORF">CMV_026883</name>
</gene>
<dbReference type="AlphaFoldDB" id="A0A8J4V3B9"/>
<dbReference type="GO" id="GO:0000127">
    <property type="term" value="C:transcription factor TFIIIC complex"/>
    <property type="evidence" value="ECO:0007669"/>
    <property type="project" value="TreeGrafter"/>
</dbReference>
<sequence>MKGSTGAPLLVVAYCSAGGTVLRFQLTSKVVDKVFSRNRTPHFLCGSLTEEESAITINTPLPNAPFLSKNSLNKSGDIPLSMREIISEAQQPFVMAMTLVQNLDLRKH</sequence>
<proteinExistence type="predicted"/>
<keyword evidence="5" id="KW-1185">Reference proteome</keyword>
<keyword evidence="3" id="KW-0539">Nucleus</keyword>
<dbReference type="PANTHER" id="PTHR15052">
    <property type="entry name" value="RNA POLYMERASE III TRANSCRIPTION INITIATION FACTOR COMPLEX SUBUNIT"/>
    <property type="match status" value="1"/>
</dbReference>
<dbReference type="GO" id="GO:0005634">
    <property type="term" value="C:nucleus"/>
    <property type="evidence" value="ECO:0007669"/>
    <property type="project" value="UniProtKB-SubCell"/>
</dbReference>
<accession>A0A8J4V3B9</accession>
<dbReference type="InterPro" id="IPR052416">
    <property type="entry name" value="GTF3C_component"/>
</dbReference>
<dbReference type="Proteomes" id="UP000737018">
    <property type="component" value="Unassembled WGS sequence"/>
</dbReference>
<comment type="caution">
    <text evidence="4">The sequence shown here is derived from an EMBL/GenBank/DDBJ whole genome shotgun (WGS) entry which is preliminary data.</text>
</comment>
<evidence type="ECO:0000313" key="4">
    <source>
        <dbReference type="EMBL" id="KAF3946903.1"/>
    </source>
</evidence>
<organism evidence="4 5">
    <name type="scientific">Castanea mollissima</name>
    <name type="common">Chinese chestnut</name>
    <dbReference type="NCBI Taxonomy" id="60419"/>
    <lineage>
        <taxon>Eukaryota</taxon>
        <taxon>Viridiplantae</taxon>
        <taxon>Streptophyta</taxon>
        <taxon>Embryophyta</taxon>
        <taxon>Tracheophyta</taxon>
        <taxon>Spermatophyta</taxon>
        <taxon>Magnoliopsida</taxon>
        <taxon>eudicotyledons</taxon>
        <taxon>Gunneridae</taxon>
        <taxon>Pentapetalae</taxon>
        <taxon>rosids</taxon>
        <taxon>fabids</taxon>
        <taxon>Fagales</taxon>
        <taxon>Fagaceae</taxon>
        <taxon>Castanea</taxon>
    </lineage>
</organism>
<evidence type="ECO:0000256" key="2">
    <source>
        <dbReference type="ARBA" id="ARBA00023163"/>
    </source>
</evidence>
<comment type="subcellular location">
    <subcellularLocation>
        <location evidence="1">Nucleus</location>
    </subcellularLocation>
</comment>
<dbReference type="EMBL" id="JRKL02008445">
    <property type="protein sequence ID" value="KAF3946903.1"/>
    <property type="molecule type" value="Genomic_DNA"/>
</dbReference>
<evidence type="ECO:0000256" key="3">
    <source>
        <dbReference type="ARBA" id="ARBA00023242"/>
    </source>
</evidence>
<evidence type="ECO:0000313" key="5">
    <source>
        <dbReference type="Proteomes" id="UP000737018"/>
    </source>
</evidence>
<protein>
    <submittedName>
        <fullName evidence="4">Uncharacterized protein</fullName>
    </submittedName>
</protein>
<dbReference type="GO" id="GO:0006383">
    <property type="term" value="P:transcription by RNA polymerase III"/>
    <property type="evidence" value="ECO:0007669"/>
    <property type="project" value="TreeGrafter"/>
</dbReference>
<reference evidence="4" key="1">
    <citation type="submission" date="2020-03" db="EMBL/GenBank/DDBJ databases">
        <title>Castanea mollissima Vanexum genome sequencing.</title>
        <authorList>
            <person name="Staton M."/>
        </authorList>
    </citation>
    <scope>NUCLEOTIDE SEQUENCE</scope>
    <source>
        <tissue evidence="4">Leaf</tissue>
    </source>
</reference>
<dbReference type="PANTHER" id="PTHR15052:SF2">
    <property type="entry name" value="GENERAL TRANSCRIPTION FACTOR 3C POLYPEPTIDE 2"/>
    <property type="match status" value="1"/>
</dbReference>
<evidence type="ECO:0000256" key="1">
    <source>
        <dbReference type="ARBA" id="ARBA00004123"/>
    </source>
</evidence>
<keyword evidence="2" id="KW-0804">Transcription</keyword>
<name>A0A8J4V3B9_9ROSI</name>
<dbReference type="OrthoDB" id="4703at2759"/>